<evidence type="ECO:0000256" key="5">
    <source>
        <dbReference type="PIRSR" id="PIRSR613078-1"/>
    </source>
</evidence>
<sequence length="667" mass="74487">MGCASLPTRPSPTAFPPPLPAAAHARLSRSHIRTCTTTGKPRRAFSIRAAHSGVSDVSVESLLPLSDNEAPVTGAAYSFTGATTSLTNRRILTSSKKVTLVRHGLSTWNAESRVQGSSNLSVLTETGTKQAEKCRDALANIKFDVCFSSPISRAKTTAEIIWKDKEEPLVFLDSLKEAHLFFLEGMTNADAKKQYPELYTRWREDPAHFHVDGIYPLREVWRTASQAWEQILLTPGENFLVVTHKSILRALICTALGLAPERFRAIDVNNGGMCVFTVNKQGEAMLQALNMTAHLIPLPQWVLEEMDKIPDLSYTNRYQKRNKEYISLGCDILPVLKGRSPMQAYSDFMRSFRNTFEDYLGAIVTEVQVGMGPGGELRYPSCPTEKLNQPGSSFELGEFQCYDKFMQASLSARAKIFGLQEWGNGGSTGTDGSQQNLEETSFFRADGGYWDTPYGHFFLEWYSGMLLLHGERLCMTADAIFSGTGVTISGKVAGIHWHYYTCSHPSELTAGYYNTLLRDGYLPIAQMFAKYKAALCCGCFDLRDVERTNSESSPEGTLRHLAGAAKMCNIPLNGENSVTRLDDASLNQVIRSSRLYSGRTSGTSFSFNYVRMNKSLFEFHNWNRFTKFVRQMSDARAFLARLYVRRGQQYLSSMSVVWVVSRACAYT</sequence>
<evidence type="ECO:0000256" key="1">
    <source>
        <dbReference type="ARBA" id="ARBA00005652"/>
    </source>
</evidence>
<feature type="binding site" evidence="6">
    <location>
        <begin position="102"/>
        <end position="109"/>
    </location>
    <ligand>
        <name>substrate</name>
    </ligand>
</feature>
<comment type="similarity">
    <text evidence="1 7">Belongs to the glycosyl hydrolase 14 family.</text>
</comment>
<dbReference type="SUPFAM" id="SSF51445">
    <property type="entry name" value="(Trans)glycosidases"/>
    <property type="match status" value="1"/>
</dbReference>
<reference evidence="9" key="2">
    <citation type="journal article" date="2018" name="Plant J.">
        <title>The Sorghum bicolor reference genome: improved assembly, gene annotations, a transcriptome atlas, and signatures of genome organization.</title>
        <authorList>
            <person name="McCormick R.F."/>
            <person name="Truong S.K."/>
            <person name="Sreedasyam A."/>
            <person name="Jenkins J."/>
            <person name="Shu S."/>
            <person name="Sims D."/>
            <person name="Kennedy M."/>
            <person name="Amirebrahimi M."/>
            <person name="Weers B.D."/>
            <person name="McKinley B."/>
            <person name="Mattison A."/>
            <person name="Morishige D.T."/>
            <person name="Grimwood J."/>
            <person name="Schmutz J."/>
            <person name="Mullet J.E."/>
        </authorList>
    </citation>
    <scope>NUCLEOTIDE SEQUENCE [LARGE SCALE GENOMIC DNA]</scope>
    <source>
        <strain evidence="9">cv. BTx623</strain>
    </source>
</reference>
<evidence type="ECO:0000256" key="3">
    <source>
        <dbReference type="ARBA" id="ARBA00023326"/>
    </source>
</evidence>
<keyword evidence="3 7" id="KW-0624">Polysaccharide degradation</keyword>
<dbReference type="STRING" id="4558.A0A1W0VV93"/>
<evidence type="ECO:0000313" key="8">
    <source>
        <dbReference type="EMBL" id="OQU86052.1"/>
    </source>
</evidence>
<accession>A0A1W0VV93</accession>
<dbReference type="Gene3D" id="3.40.50.1240">
    <property type="entry name" value="Phosphoglycerate mutase-like"/>
    <property type="match status" value="1"/>
</dbReference>
<dbReference type="SMART" id="SM00855">
    <property type="entry name" value="PGAM"/>
    <property type="match status" value="1"/>
</dbReference>
<dbReference type="InterPro" id="IPR013078">
    <property type="entry name" value="His_Pase_superF_clade-1"/>
</dbReference>
<protein>
    <recommendedName>
        <fullName evidence="7">Beta-amylase</fullName>
        <ecNumber evidence="7">3.2.1.2</ecNumber>
    </recommendedName>
</protein>
<dbReference type="Gramene" id="OQU86052">
    <property type="protein sequence ID" value="OQU86052"/>
    <property type="gene ID" value="SORBI_3003G003450"/>
</dbReference>
<dbReference type="EMBL" id="CM000762">
    <property type="protein sequence ID" value="OQU86052.1"/>
    <property type="molecule type" value="Genomic_DNA"/>
</dbReference>
<dbReference type="eggNOG" id="ENOG502QSJZ">
    <property type="taxonomic scope" value="Eukaryota"/>
</dbReference>
<keyword evidence="9" id="KW-1185">Reference proteome</keyword>
<dbReference type="PANTHER" id="PTHR31352:SF7">
    <property type="entry name" value="BETA-AMYLASE"/>
    <property type="match status" value="1"/>
</dbReference>
<dbReference type="EC" id="3.2.1.2" evidence="7"/>
<evidence type="ECO:0000256" key="6">
    <source>
        <dbReference type="PIRSR" id="PIRSR613078-2"/>
    </source>
</evidence>
<dbReference type="AlphaFoldDB" id="A0A1W0VV93"/>
<dbReference type="Proteomes" id="UP000000768">
    <property type="component" value="Chromosome 3"/>
</dbReference>
<dbReference type="GO" id="GO:0005983">
    <property type="term" value="P:starch catabolic process"/>
    <property type="evidence" value="ECO:0000318"/>
    <property type="project" value="GO_Central"/>
</dbReference>
<feature type="active site" description="Tele-phosphohistidine intermediate" evidence="5">
    <location>
        <position position="103"/>
    </location>
</feature>
<dbReference type="FunCoup" id="A0A1W0VV93">
    <property type="interactions" value="121"/>
</dbReference>
<proteinExistence type="inferred from homology"/>
<dbReference type="InterPro" id="IPR017853">
    <property type="entry name" value="GH"/>
</dbReference>
<keyword evidence="7" id="KW-0326">Glycosidase</keyword>
<feature type="active site" description="Proton donor/acceptor" evidence="5">
    <location>
        <position position="177"/>
    </location>
</feature>
<dbReference type="InParanoid" id="A0A1W0VV93"/>
<dbReference type="InterPro" id="IPR029033">
    <property type="entry name" value="His_PPase_superfam"/>
</dbReference>
<dbReference type="Pfam" id="PF01373">
    <property type="entry name" value="Glyco_hydro_14"/>
    <property type="match status" value="1"/>
</dbReference>
<dbReference type="Gene3D" id="3.20.20.80">
    <property type="entry name" value="Glycosidases"/>
    <property type="match status" value="1"/>
</dbReference>
<dbReference type="OMA" id="RSHIRTC"/>
<name>A0A1W0VV93_SORBI</name>
<comment type="catalytic activity">
    <reaction evidence="7">
        <text>Hydrolysis of (1-&gt;4)-alpha-D-glucosidic linkages in polysaccharides so as to remove successive maltose units from the non-reducing ends of the chains.</text>
        <dbReference type="EC" id="3.2.1.2"/>
    </reaction>
</comment>
<dbReference type="Pfam" id="PF00300">
    <property type="entry name" value="His_Phos_1"/>
    <property type="match status" value="1"/>
</dbReference>
<evidence type="ECO:0000256" key="4">
    <source>
        <dbReference type="PIRSR" id="PIRSR601554-1"/>
    </source>
</evidence>
<organism evidence="8 9">
    <name type="scientific">Sorghum bicolor</name>
    <name type="common">Sorghum</name>
    <name type="synonym">Sorghum vulgare</name>
    <dbReference type="NCBI Taxonomy" id="4558"/>
    <lineage>
        <taxon>Eukaryota</taxon>
        <taxon>Viridiplantae</taxon>
        <taxon>Streptophyta</taxon>
        <taxon>Embryophyta</taxon>
        <taxon>Tracheophyta</taxon>
        <taxon>Spermatophyta</taxon>
        <taxon>Magnoliopsida</taxon>
        <taxon>Liliopsida</taxon>
        <taxon>Poales</taxon>
        <taxon>Poaceae</taxon>
        <taxon>PACMAD clade</taxon>
        <taxon>Panicoideae</taxon>
        <taxon>Andropogonodae</taxon>
        <taxon>Andropogoneae</taxon>
        <taxon>Sorghinae</taxon>
        <taxon>Sorghum</taxon>
    </lineage>
</organism>
<evidence type="ECO:0000256" key="2">
    <source>
        <dbReference type="ARBA" id="ARBA00023277"/>
    </source>
</evidence>
<dbReference type="InterPro" id="IPR001554">
    <property type="entry name" value="Glyco_hydro_14"/>
</dbReference>
<dbReference type="CDD" id="cd07067">
    <property type="entry name" value="HP_PGM_like"/>
    <property type="match status" value="1"/>
</dbReference>
<feature type="active site" description="Proton acceptor" evidence="4">
    <location>
        <position position="575"/>
    </location>
</feature>
<keyword evidence="2 7" id="KW-0119">Carbohydrate metabolism</keyword>
<keyword evidence="7" id="KW-0378">Hydrolase</keyword>
<reference evidence="8 9" key="1">
    <citation type="journal article" date="2009" name="Nature">
        <title>The Sorghum bicolor genome and the diversification of grasses.</title>
        <authorList>
            <person name="Paterson A.H."/>
            <person name="Bowers J.E."/>
            <person name="Bruggmann R."/>
            <person name="Dubchak I."/>
            <person name="Grimwood J."/>
            <person name="Gundlach H."/>
            <person name="Haberer G."/>
            <person name="Hellsten U."/>
            <person name="Mitros T."/>
            <person name="Poliakov A."/>
            <person name="Schmutz J."/>
            <person name="Spannagl M."/>
            <person name="Tang H."/>
            <person name="Wang X."/>
            <person name="Wicker T."/>
            <person name="Bharti A.K."/>
            <person name="Chapman J."/>
            <person name="Feltus F.A."/>
            <person name="Gowik U."/>
            <person name="Grigoriev I.V."/>
            <person name="Lyons E."/>
            <person name="Maher C.A."/>
            <person name="Martis M."/>
            <person name="Narechania A."/>
            <person name="Otillar R.P."/>
            <person name="Penning B.W."/>
            <person name="Salamov A.A."/>
            <person name="Wang Y."/>
            <person name="Zhang L."/>
            <person name="Carpita N.C."/>
            <person name="Freeling M."/>
            <person name="Gingle A.R."/>
            <person name="Hash C.T."/>
            <person name="Keller B."/>
            <person name="Klein P."/>
            <person name="Kresovich S."/>
            <person name="McCann M.C."/>
            <person name="Ming R."/>
            <person name="Peterson D.G."/>
            <person name="Mehboob-ur-Rahman"/>
            <person name="Ware D."/>
            <person name="Westhoff P."/>
            <person name="Mayer K.F."/>
            <person name="Messing J."/>
            <person name="Rokhsar D.S."/>
        </authorList>
    </citation>
    <scope>NUCLEOTIDE SEQUENCE [LARGE SCALE GENOMIC DNA]</scope>
    <source>
        <strain evidence="9">cv. BTx623</strain>
    </source>
</reference>
<evidence type="ECO:0000313" key="9">
    <source>
        <dbReference type="Proteomes" id="UP000000768"/>
    </source>
</evidence>
<feature type="active site" description="Proton donor" evidence="4">
    <location>
        <position position="376"/>
    </location>
</feature>
<gene>
    <name evidence="8" type="ORF">SORBI_3003G003450</name>
</gene>
<dbReference type="PRINTS" id="PR00750">
    <property type="entry name" value="BETAAMYLASE"/>
</dbReference>
<feature type="binding site" evidence="6">
    <location>
        <position position="153"/>
    </location>
    <ligand>
        <name>substrate</name>
    </ligand>
</feature>
<dbReference type="PANTHER" id="PTHR31352">
    <property type="entry name" value="BETA-AMYLASE 1, CHLOROPLASTIC"/>
    <property type="match status" value="1"/>
</dbReference>
<evidence type="ECO:0000256" key="7">
    <source>
        <dbReference type="RuleBase" id="RU000509"/>
    </source>
</evidence>
<dbReference type="GO" id="GO:0016161">
    <property type="term" value="F:beta-amylase activity"/>
    <property type="evidence" value="ECO:0000318"/>
    <property type="project" value="GO_Central"/>
</dbReference>
<dbReference type="SUPFAM" id="SSF53254">
    <property type="entry name" value="Phosphoglycerate mutase-like"/>
    <property type="match status" value="1"/>
</dbReference>